<evidence type="ECO:0000313" key="1">
    <source>
        <dbReference type="EMBL" id="KYO45488.1"/>
    </source>
</evidence>
<evidence type="ECO:0000313" key="2">
    <source>
        <dbReference type="Proteomes" id="UP000050525"/>
    </source>
</evidence>
<keyword evidence="2" id="KW-1185">Reference proteome</keyword>
<proteinExistence type="predicted"/>
<sequence>MGQDQWPTGFPYGQPTSKSLLSGVCPFIIPCPADPDLAVKSKDIDLCQLQPTLFEQDFGFAATTFVMCQSDSDPGTGQANCMTPGFLGHGRKIQVDQPQL</sequence>
<gene>
    <name evidence="1" type="ORF">Y1Q_0015147</name>
</gene>
<reference evidence="1 2" key="1">
    <citation type="journal article" date="2012" name="Genome Biol.">
        <title>Sequencing three crocodilian genomes to illuminate the evolution of archosaurs and amniotes.</title>
        <authorList>
            <person name="St John J.A."/>
            <person name="Braun E.L."/>
            <person name="Isberg S.R."/>
            <person name="Miles L.G."/>
            <person name="Chong A.Y."/>
            <person name="Gongora J."/>
            <person name="Dalzell P."/>
            <person name="Moran C."/>
            <person name="Bed'hom B."/>
            <person name="Abzhanov A."/>
            <person name="Burgess S.C."/>
            <person name="Cooksey A.M."/>
            <person name="Castoe T.A."/>
            <person name="Crawford N.G."/>
            <person name="Densmore L.D."/>
            <person name="Drew J.C."/>
            <person name="Edwards S.V."/>
            <person name="Faircloth B.C."/>
            <person name="Fujita M.K."/>
            <person name="Greenwold M.J."/>
            <person name="Hoffmann F.G."/>
            <person name="Howard J.M."/>
            <person name="Iguchi T."/>
            <person name="Janes D.E."/>
            <person name="Khan S.Y."/>
            <person name="Kohno S."/>
            <person name="de Koning A.J."/>
            <person name="Lance S.L."/>
            <person name="McCarthy F.M."/>
            <person name="McCormack J.E."/>
            <person name="Merchant M.E."/>
            <person name="Peterson D.G."/>
            <person name="Pollock D.D."/>
            <person name="Pourmand N."/>
            <person name="Raney B.J."/>
            <person name="Roessler K.A."/>
            <person name="Sanford J.R."/>
            <person name="Sawyer R.H."/>
            <person name="Schmidt C.J."/>
            <person name="Triplett E.W."/>
            <person name="Tuberville T.D."/>
            <person name="Venegas-Anaya M."/>
            <person name="Howard J.T."/>
            <person name="Jarvis E.D."/>
            <person name="Guillette L.J.Jr."/>
            <person name="Glenn T.C."/>
            <person name="Green R.E."/>
            <person name="Ray D.A."/>
        </authorList>
    </citation>
    <scope>NUCLEOTIDE SEQUENCE [LARGE SCALE GENOMIC DNA]</scope>
    <source>
        <strain evidence="1">KSC_2009_1</strain>
    </source>
</reference>
<name>A0A151P8W8_ALLMI</name>
<organism evidence="1 2">
    <name type="scientific">Alligator mississippiensis</name>
    <name type="common">American alligator</name>
    <dbReference type="NCBI Taxonomy" id="8496"/>
    <lineage>
        <taxon>Eukaryota</taxon>
        <taxon>Metazoa</taxon>
        <taxon>Chordata</taxon>
        <taxon>Craniata</taxon>
        <taxon>Vertebrata</taxon>
        <taxon>Euteleostomi</taxon>
        <taxon>Archelosauria</taxon>
        <taxon>Archosauria</taxon>
        <taxon>Crocodylia</taxon>
        <taxon>Alligatoridae</taxon>
        <taxon>Alligatorinae</taxon>
        <taxon>Alligator</taxon>
    </lineage>
</organism>
<protein>
    <submittedName>
        <fullName evidence="1">Uncharacterized protein</fullName>
    </submittedName>
</protein>
<dbReference type="AlphaFoldDB" id="A0A151P8W8"/>
<dbReference type="Proteomes" id="UP000050525">
    <property type="component" value="Unassembled WGS sequence"/>
</dbReference>
<comment type="caution">
    <text evidence="1">The sequence shown here is derived from an EMBL/GenBank/DDBJ whole genome shotgun (WGS) entry which is preliminary data.</text>
</comment>
<dbReference type="EMBL" id="AKHW03000563">
    <property type="protein sequence ID" value="KYO45488.1"/>
    <property type="molecule type" value="Genomic_DNA"/>
</dbReference>
<accession>A0A151P8W8</accession>